<protein>
    <submittedName>
        <fullName evidence="2">Uncharacterized protein</fullName>
    </submittedName>
</protein>
<name>A0AAD8RQD1_LOLMU</name>
<evidence type="ECO:0000313" key="2">
    <source>
        <dbReference type="EMBL" id="KAK1629174.1"/>
    </source>
</evidence>
<dbReference type="AlphaFoldDB" id="A0AAD8RQD1"/>
<evidence type="ECO:0000313" key="3">
    <source>
        <dbReference type="Proteomes" id="UP001231189"/>
    </source>
</evidence>
<organism evidence="2 3">
    <name type="scientific">Lolium multiflorum</name>
    <name type="common">Italian ryegrass</name>
    <name type="synonym">Lolium perenne subsp. multiflorum</name>
    <dbReference type="NCBI Taxonomy" id="4521"/>
    <lineage>
        <taxon>Eukaryota</taxon>
        <taxon>Viridiplantae</taxon>
        <taxon>Streptophyta</taxon>
        <taxon>Embryophyta</taxon>
        <taxon>Tracheophyta</taxon>
        <taxon>Spermatophyta</taxon>
        <taxon>Magnoliopsida</taxon>
        <taxon>Liliopsida</taxon>
        <taxon>Poales</taxon>
        <taxon>Poaceae</taxon>
        <taxon>BOP clade</taxon>
        <taxon>Pooideae</taxon>
        <taxon>Poodae</taxon>
        <taxon>Poeae</taxon>
        <taxon>Poeae Chloroplast Group 2 (Poeae type)</taxon>
        <taxon>Loliodinae</taxon>
        <taxon>Loliinae</taxon>
        <taxon>Lolium</taxon>
    </lineage>
</organism>
<dbReference type="EMBL" id="JAUUTY010000005">
    <property type="protein sequence ID" value="KAK1629174.1"/>
    <property type="molecule type" value="Genomic_DNA"/>
</dbReference>
<gene>
    <name evidence="2" type="ORF">QYE76_003489</name>
</gene>
<evidence type="ECO:0000256" key="1">
    <source>
        <dbReference type="SAM" id="MobiDB-lite"/>
    </source>
</evidence>
<feature type="region of interest" description="Disordered" evidence="1">
    <location>
        <begin position="281"/>
        <end position="304"/>
    </location>
</feature>
<feature type="region of interest" description="Disordered" evidence="1">
    <location>
        <begin position="237"/>
        <end position="263"/>
    </location>
</feature>
<accession>A0AAD8RQD1</accession>
<feature type="region of interest" description="Disordered" evidence="1">
    <location>
        <begin position="132"/>
        <end position="153"/>
    </location>
</feature>
<comment type="caution">
    <text evidence="2">The sequence shown here is derived from an EMBL/GenBank/DDBJ whole genome shotgun (WGS) entry which is preliminary data.</text>
</comment>
<proteinExistence type="predicted"/>
<sequence>MSRKYGREEGRRGAGHSRPALPPLHCRPNRHCRPEHAGTAGPTKVNCISTVDLSSMDQDTFCCSDIDDAIAMEMRDSTICEMSASTICELEYIHFESMSDTPCPMDDETPIMEKKMYMVHEDDAITPCLIEDEHGGHMEPTTSTTPTSNESDYKGLLTSEVTFKRWCHLPPLHVHEDLSSRTTLFQVGGDDAARPSVFTASCASSPRRHAKVNLLLYACLESPTWNDILLHTPSYLDDRNSTTSTEGREDATETRGRKADVTEAWKRRRKKRSWTLQAGTAAASWPALPPRPALPPTQARHCRPNRHCRPEHAGTAGPTKVNCISTVDLSSMDQDTFCNSDFTPVRIWAYKYLTPSSRLGLEMN</sequence>
<reference evidence="2" key="1">
    <citation type="submission" date="2023-07" db="EMBL/GenBank/DDBJ databases">
        <title>A chromosome-level genome assembly of Lolium multiflorum.</title>
        <authorList>
            <person name="Chen Y."/>
            <person name="Copetti D."/>
            <person name="Kolliker R."/>
            <person name="Studer B."/>
        </authorList>
    </citation>
    <scope>NUCLEOTIDE SEQUENCE</scope>
    <source>
        <strain evidence="2">02402/16</strain>
        <tissue evidence="2">Leaf</tissue>
    </source>
</reference>
<feature type="region of interest" description="Disordered" evidence="1">
    <location>
        <begin position="1"/>
        <end position="25"/>
    </location>
</feature>
<keyword evidence="3" id="KW-1185">Reference proteome</keyword>
<feature type="compositionally biased region" description="Basic and acidic residues" evidence="1">
    <location>
        <begin position="1"/>
        <end position="12"/>
    </location>
</feature>
<dbReference type="Proteomes" id="UP001231189">
    <property type="component" value="Unassembled WGS sequence"/>
</dbReference>